<reference evidence="2" key="1">
    <citation type="submission" date="2018-06" db="EMBL/GenBank/DDBJ databases">
        <authorList>
            <person name="Zhirakovskaya E."/>
        </authorList>
    </citation>
    <scope>NUCLEOTIDE SEQUENCE</scope>
</reference>
<name>A0A3B0SJ48_9ZZZZ</name>
<dbReference type="InterPro" id="IPR025579">
    <property type="entry name" value="DUF4357"/>
</dbReference>
<evidence type="ECO:0000259" key="1">
    <source>
        <dbReference type="Pfam" id="PF14267"/>
    </source>
</evidence>
<accession>A0A3B0SJ48</accession>
<dbReference type="CDD" id="cd10447">
    <property type="entry name" value="GIY-YIG_unchar_2"/>
    <property type="match status" value="1"/>
</dbReference>
<sequence length="301" mass="33062">MSATGRSLELFFIDGRPDGMLTAEVFNWTGHVLRVPRTQLKEALARTEAGYTGVYVLLGDQNGEPFAYIGETEDLAKRMRGHAAEKDWWEEAVLITSTANNLHKAHVKYLESRLFEMAQAAKRMSLDNGNAPTRSSLSEAAISNMEEFLNTLMMVLPAIQVDVFVNKARPVKAEKTTLREGEVPKFQISSPRLGVDAVASILDGEMIVHAGSIGRGEWVGKGSWDSGYKSLRDHLIETNILMLEGGNAVFTENFAFSSPSAAAAVVQGRAANGRIDWKLKGTNTTYADWEANQLSQPDIVK</sequence>
<proteinExistence type="predicted"/>
<dbReference type="Pfam" id="PF14267">
    <property type="entry name" value="DUF4357"/>
    <property type="match status" value="1"/>
</dbReference>
<protein>
    <recommendedName>
        <fullName evidence="1">DUF4357 domain-containing protein</fullName>
    </recommendedName>
</protein>
<organism evidence="2">
    <name type="scientific">hydrothermal vent metagenome</name>
    <dbReference type="NCBI Taxonomy" id="652676"/>
    <lineage>
        <taxon>unclassified sequences</taxon>
        <taxon>metagenomes</taxon>
        <taxon>ecological metagenomes</taxon>
    </lineage>
</organism>
<gene>
    <name evidence="2" type="ORF">MNBD_ALPHA07-1112</name>
</gene>
<evidence type="ECO:0000313" key="2">
    <source>
        <dbReference type="EMBL" id="VAV94935.1"/>
    </source>
</evidence>
<feature type="domain" description="DUF4357" evidence="1">
    <location>
        <begin position="232"/>
        <end position="280"/>
    </location>
</feature>
<dbReference type="EMBL" id="UOEG01000127">
    <property type="protein sequence ID" value="VAV94935.1"/>
    <property type="molecule type" value="Genomic_DNA"/>
</dbReference>
<dbReference type="AlphaFoldDB" id="A0A3B0SJ48"/>